<dbReference type="Proteomes" id="UP000434475">
    <property type="component" value="Unassembled WGS sequence"/>
</dbReference>
<evidence type="ECO:0000313" key="2">
    <source>
        <dbReference type="EMBL" id="MSB18211.1"/>
    </source>
</evidence>
<feature type="region of interest" description="Disordered" evidence="1">
    <location>
        <begin position="179"/>
        <end position="204"/>
    </location>
</feature>
<proteinExistence type="predicted"/>
<organism evidence="2 3">
    <name type="scientific">Flavonifractor plautii</name>
    <name type="common">Fusobacterium plautii</name>
    <dbReference type="NCBI Taxonomy" id="292800"/>
    <lineage>
        <taxon>Bacteria</taxon>
        <taxon>Bacillati</taxon>
        <taxon>Bacillota</taxon>
        <taxon>Clostridia</taxon>
        <taxon>Eubacteriales</taxon>
        <taxon>Oscillospiraceae</taxon>
        <taxon>Flavonifractor</taxon>
    </lineage>
</organism>
<comment type="caution">
    <text evidence="2">The sequence shown here is derived from an EMBL/GenBank/DDBJ whole genome shotgun (WGS) entry which is preliminary data.</text>
</comment>
<dbReference type="RefSeq" id="WP_172697105.1">
    <property type="nucleotide sequence ID" value="NZ_WKPR01000002.1"/>
</dbReference>
<dbReference type="AlphaFoldDB" id="A0A6I2QWT6"/>
<name>A0A6I2QWT6_FLAPL</name>
<evidence type="ECO:0000256" key="1">
    <source>
        <dbReference type="SAM" id="MobiDB-lite"/>
    </source>
</evidence>
<evidence type="ECO:0000313" key="3">
    <source>
        <dbReference type="Proteomes" id="UP000434475"/>
    </source>
</evidence>
<gene>
    <name evidence="2" type="ORF">GKE97_01615</name>
</gene>
<accession>A0A6I2QWT6</accession>
<reference evidence="2 3" key="1">
    <citation type="journal article" date="2019" name="Nat. Med.">
        <title>A library of human gut bacterial isolates paired with longitudinal multiomics data enables mechanistic microbiome research.</title>
        <authorList>
            <person name="Poyet M."/>
            <person name="Groussin M."/>
            <person name="Gibbons S.M."/>
            <person name="Avila-Pacheco J."/>
            <person name="Jiang X."/>
            <person name="Kearney S.M."/>
            <person name="Perrotta A.R."/>
            <person name="Berdy B."/>
            <person name="Zhao S."/>
            <person name="Lieberman T.D."/>
            <person name="Swanson P.K."/>
            <person name="Smith M."/>
            <person name="Roesemann S."/>
            <person name="Alexander J.E."/>
            <person name="Rich S.A."/>
            <person name="Livny J."/>
            <person name="Vlamakis H."/>
            <person name="Clish C."/>
            <person name="Bullock K."/>
            <person name="Deik A."/>
            <person name="Scott J."/>
            <person name="Pierce K.A."/>
            <person name="Xavier R.J."/>
            <person name="Alm E.J."/>
        </authorList>
    </citation>
    <scope>NUCLEOTIDE SEQUENCE [LARGE SCALE GENOMIC DNA]</scope>
    <source>
        <strain evidence="2 3">BIOML-A2</strain>
    </source>
</reference>
<protein>
    <submittedName>
        <fullName evidence="2">Uncharacterized protein</fullName>
    </submittedName>
</protein>
<sequence>MKTVYIPKGHTVCYESLETEHLVVEGCLKTTYGVKAKTITGGGVLSTGTTSADVICLDELETGSVFCRRLLARRVQTPELFASDSATVSCFLSAAYVETGKLTVAISETDEVKADEVIHLKPKKRGMLATLLLSALRSFWIGLTARNGLYEPMDADYMPAESVPEAADQSGAVPEVNADTAHTPETDAKPEAGQTPEAEDEPDEELNRVIGLFKLARESGYTLRLIPGTPEENAPVFNFQEQRVIPPAA</sequence>
<dbReference type="EMBL" id="WKPR01000002">
    <property type="protein sequence ID" value="MSB18211.1"/>
    <property type="molecule type" value="Genomic_DNA"/>
</dbReference>